<feature type="region of interest" description="Disordered" evidence="3">
    <location>
        <begin position="691"/>
        <end position="749"/>
    </location>
</feature>
<dbReference type="GO" id="GO:0005509">
    <property type="term" value="F:calcium ion binding"/>
    <property type="evidence" value="ECO:0007669"/>
    <property type="project" value="InterPro"/>
</dbReference>
<evidence type="ECO:0000313" key="7">
    <source>
        <dbReference type="Proteomes" id="UP000011087"/>
    </source>
</evidence>
<feature type="region of interest" description="Disordered" evidence="3">
    <location>
        <begin position="1"/>
        <end position="26"/>
    </location>
</feature>
<feature type="compositionally biased region" description="Polar residues" evidence="3">
    <location>
        <begin position="226"/>
        <end position="241"/>
    </location>
</feature>
<dbReference type="GeneID" id="17304996"/>
<keyword evidence="2" id="KW-0677">Repeat</keyword>
<dbReference type="HOGENOM" id="CLU_371533_0_0_1"/>
<dbReference type="PaxDb" id="55529-EKX48375"/>
<dbReference type="SMART" id="SM00054">
    <property type="entry name" value="EFh"/>
    <property type="match status" value="3"/>
</dbReference>
<feature type="compositionally biased region" description="Basic and acidic residues" evidence="3">
    <location>
        <begin position="643"/>
        <end position="666"/>
    </location>
</feature>
<dbReference type="Pfam" id="PF13202">
    <property type="entry name" value="EF-hand_5"/>
    <property type="match status" value="1"/>
</dbReference>
<feature type="compositionally biased region" description="Basic and acidic residues" evidence="3">
    <location>
        <begin position="245"/>
        <end position="258"/>
    </location>
</feature>
<dbReference type="InterPro" id="IPR011992">
    <property type="entry name" value="EF-hand-dom_pair"/>
</dbReference>
<feature type="region of interest" description="Disordered" evidence="3">
    <location>
        <begin position="300"/>
        <end position="329"/>
    </location>
</feature>
<dbReference type="Gene3D" id="1.10.238.10">
    <property type="entry name" value="EF-hand"/>
    <property type="match status" value="1"/>
</dbReference>
<feature type="domain" description="EF-hand" evidence="4">
    <location>
        <begin position="352"/>
        <end position="387"/>
    </location>
</feature>
<dbReference type="RefSeq" id="XP_005835355.1">
    <property type="nucleotide sequence ID" value="XM_005835298.1"/>
</dbReference>
<accession>L1JJW3</accession>
<keyword evidence="1" id="KW-0479">Metal-binding</keyword>
<name>L1JJW3_GUITC</name>
<dbReference type="InterPro" id="IPR002048">
    <property type="entry name" value="EF_hand_dom"/>
</dbReference>
<proteinExistence type="predicted"/>
<dbReference type="EMBL" id="JH992986">
    <property type="protein sequence ID" value="EKX48375.1"/>
    <property type="molecule type" value="Genomic_DNA"/>
</dbReference>
<evidence type="ECO:0000256" key="2">
    <source>
        <dbReference type="ARBA" id="ARBA00022737"/>
    </source>
</evidence>
<feature type="region of interest" description="Disordered" evidence="3">
    <location>
        <begin position="220"/>
        <end position="280"/>
    </location>
</feature>
<dbReference type="AlphaFoldDB" id="L1JJW3"/>
<dbReference type="CDD" id="cd00051">
    <property type="entry name" value="EFh"/>
    <property type="match status" value="1"/>
</dbReference>
<dbReference type="EnsemblProtists" id="EKX48375">
    <property type="protein sequence ID" value="EKX48375"/>
    <property type="gene ID" value="GUITHDRAFT_162477"/>
</dbReference>
<sequence length="749" mass="85996">MILRPAPQRSNYPFDPDNPLPKGVQLSPADLRAKYYKVIDPEAKFYSGDPRLHRDRREERDPKRTMLFQKLRSNSQEVFDKTRRYLIEEVARGRWYGKEHRDEILEMTAAPSTRSSNDSGNDMFAILSNQFGRSYVGRKLPPRKDFIQANKLLQTRKSESTKPPAHRSSSSASTHDHRKLERLIDEAFDKNAAPAVIEWLKKKANVVERDSLTRILESVDKKRSSKMSPHQQALAQAQTLRKLQRTQDSDVSNLKENRIPSLPSHGSGTHENQSAQNPEASFPVVSASPKHVVQTEVMEEPRDQGASTFSMPPKSGEIPPPERRKQGIYPFDWKPSRRVLELKTKLQEILSSKHRQLKNSFRRFDEDHRGTLDLSELYRVMVEESGIECTREELEELWDFFDRDRDGVVKYSDYAKTMGNDALDERDYFQIAQRKAAGRYNEAVKFYANVNEQDQAHVLNKNSDTAKFASENPELLKKYIKNVEEVHTGHNSLFTLPNKKLGYYPCEKPRRPGKTSVGTSLHSFRVEVAERLVSKHGSIESAFQEAVRGTGREGVSQYSFAVLLNELEMDADELLTFQLFDTFDLDYDGELSWEEFDNCFNNLDKTTRAWMTQESDSDILFYDVKQPSHNIDSSSALATIFRPRKDAARKGEGRRGAEDKRKEHMAPPRPLTALSGTGRFDAEHLTGVHARASSSLERLQETQIRESPSSPPRKLRQHVRSRSLSTSVSQPHQVTREKRMRPLSAMNEF</sequence>
<dbReference type="PANTHER" id="PTHR10891">
    <property type="entry name" value="EF-HAND CALCIUM-BINDING DOMAIN CONTAINING PROTEIN"/>
    <property type="match status" value="1"/>
</dbReference>
<evidence type="ECO:0000313" key="5">
    <source>
        <dbReference type="EMBL" id="EKX48375.1"/>
    </source>
</evidence>
<evidence type="ECO:0000256" key="3">
    <source>
        <dbReference type="SAM" id="MobiDB-lite"/>
    </source>
</evidence>
<dbReference type="KEGG" id="gtt:GUITHDRAFT_162477"/>
<dbReference type="SUPFAM" id="SSF47473">
    <property type="entry name" value="EF-hand"/>
    <property type="match status" value="2"/>
</dbReference>
<dbReference type="Pfam" id="PF13499">
    <property type="entry name" value="EF-hand_7"/>
    <property type="match status" value="1"/>
</dbReference>
<dbReference type="PROSITE" id="PS50222">
    <property type="entry name" value="EF_HAND_2"/>
    <property type="match status" value="3"/>
</dbReference>
<feature type="domain" description="EF-hand" evidence="4">
    <location>
        <begin position="389"/>
        <end position="424"/>
    </location>
</feature>
<evidence type="ECO:0000256" key="1">
    <source>
        <dbReference type="ARBA" id="ARBA00022723"/>
    </source>
</evidence>
<gene>
    <name evidence="5" type="ORF">GUITHDRAFT_162477</name>
</gene>
<evidence type="ECO:0000259" key="4">
    <source>
        <dbReference type="PROSITE" id="PS50222"/>
    </source>
</evidence>
<reference evidence="7" key="2">
    <citation type="submission" date="2012-11" db="EMBL/GenBank/DDBJ databases">
        <authorList>
            <person name="Kuo A."/>
            <person name="Curtis B.A."/>
            <person name="Tanifuji G."/>
            <person name="Burki F."/>
            <person name="Gruber A."/>
            <person name="Irimia M."/>
            <person name="Maruyama S."/>
            <person name="Arias M.C."/>
            <person name="Ball S.G."/>
            <person name="Gile G.H."/>
            <person name="Hirakawa Y."/>
            <person name="Hopkins J.F."/>
            <person name="Rensing S.A."/>
            <person name="Schmutz J."/>
            <person name="Symeonidi A."/>
            <person name="Elias M."/>
            <person name="Eveleigh R.J."/>
            <person name="Herman E.K."/>
            <person name="Klute M.J."/>
            <person name="Nakayama T."/>
            <person name="Obornik M."/>
            <person name="Reyes-Prieto A."/>
            <person name="Armbrust E.V."/>
            <person name="Aves S.J."/>
            <person name="Beiko R.G."/>
            <person name="Coutinho P."/>
            <person name="Dacks J.B."/>
            <person name="Durnford D.G."/>
            <person name="Fast N.M."/>
            <person name="Green B.R."/>
            <person name="Grisdale C."/>
            <person name="Hempe F."/>
            <person name="Henrissat B."/>
            <person name="Hoppner M.P."/>
            <person name="Ishida K.-I."/>
            <person name="Kim E."/>
            <person name="Koreny L."/>
            <person name="Kroth P.G."/>
            <person name="Liu Y."/>
            <person name="Malik S.-B."/>
            <person name="Maier U.G."/>
            <person name="McRose D."/>
            <person name="Mock T."/>
            <person name="Neilson J.A."/>
            <person name="Onodera N.T."/>
            <person name="Poole A.M."/>
            <person name="Pritham E.J."/>
            <person name="Richards T.A."/>
            <person name="Rocap G."/>
            <person name="Roy S.W."/>
            <person name="Sarai C."/>
            <person name="Schaack S."/>
            <person name="Shirato S."/>
            <person name="Slamovits C.H."/>
            <person name="Spencer D.F."/>
            <person name="Suzuki S."/>
            <person name="Worden A.Z."/>
            <person name="Zauner S."/>
            <person name="Barry K."/>
            <person name="Bell C."/>
            <person name="Bharti A.K."/>
            <person name="Crow J.A."/>
            <person name="Grimwood J."/>
            <person name="Kramer R."/>
            <person name="Lindquist E."/>
            <person name="Lucas S."/>
            <person name="Salamov A."/>
            <person name="McFadden G.I."/>
            <person name="Lane C.E."/>
            <person name="Keeling P.J."/>
            <person name="Gray M.W."/>
            <person name="Grigoriev I.V."/>
            <person name="Archibald J.M."/>
        </authorList>
    </citation>
    <scope>NUCLEOTIDE SEQUENCE</scope>
    <source>
        <strain evidence="7">CCMP2712</strain>
    </source>
</reference>
<feature type="domain" description="EF-hand" evidence="4">
    <location>
        <begin position="571"/>
        <end position="606"/>
    </location>
</feature>
<feature type="region of interest" description="Disordered" evidence="3">
    <location>
        <begin position="642"/>
        <end position="677"/>
    </location>
</feature>
<dbReference type="InterPro" id="IPR039647">
    <property type="entry name" value="EF_hand_pair_protein_CML-like"/>
</dbReference>
<organism evidence="5">
    <name type="scientific">Guillardia theta (strain CCMP2712)</name>
    <name type="common">Cryptophyte</name>
    <dbReference type="NCBI Taxonomy" id="905079"/>
    <lineage>
        <taxon>Eukaryota</taxon>
        <taxon>Cryptophyceae</taxon>
        <taxon>Pyrenomonadales</taxon>
        <taxon>Geminigeraceae</taxon>
        <taxon>Guillardia</taxon>
    </lineage>
</organism>
<protein>
    <recommendedName>
        <fullName evidence="4">EF-hand domain-containing protein</fullName>
    </recommendedName>
</protein>
<reference evidence="5 7" key="1">
    <citation type="journal article" date="2012" name="Nature">
        <title>Algal genomes reveal evolutionary mosaicism and the fate of nucleomorphs.</title>
        <authorList>
            <consortium name="DOE Joint Genome Institute"/>
            <person name="Curtis B.A."/>
            <person name="Tanifuji G."/>
            <person name="Burki F."/>
            <person name="Gruber A."/>
            <person name="Irimia M."/>
            <person name="Maruyama S."/>
            <person name="Arias M.C."/>
            <person name="Ball S.G."/>
            <person name="Gile G.H."/>
            <person name="Hirakawa Y."/>
            <person name="Hopkins J.F."/>
            <person name="Kuo A."/>
            <person name="Rensing S.A."/>
            <person name="Schmutz J."/>
            <person name="Symeonidi A."/>
            <person name="Elias M."/>
            <person name="Eveleigh R.J."/>
            <person name="Herman E.K."/>
            <person name="Klute M.J."/>
            <person name="Nakayama T."/>
            <person name="Obornik M."/>
            <person name="Reyes-Prieto A."/>
            <person name="Armbrust E.V."/>
            <person name="Aves S.J."/>
            <person name="Beiko R.G."/>
            <person name="Coutinho P."/>
            <person name="Dacks J.B."/>
            <person name="Durnford D.G."/>
            <person name="Fast N.M."/>
            <person name="Green B.R."/>
            <person name="Grisdale C.J."/>
            <person name="Hempel F."/>
            <person name="Henrissat B."/>
            <person name="Hoppner M.P."/>
            <person name="Ishida K."/>
            <person name="Kim E."/>
            <person name="Koreny L."/>
            <person name="Kroth P.G."/>
            <person name="Liu Y."/>
            <person name="Malik S.B."/>
            <person name="Maier U.G."/>
            <person name="McRose D."/>
            <person name="Mock T."/>
            <person name="Neilson J.A."/>
            <person name="Onodera N.T."/>
            <person name="Poole A.M."/>
            <person name="Pritham E.J."/>
            <person name="Richards T.A."/>
            <person name="Rocap G."/>
            <person name="Roy S.W."/>
            <person name="Sarai C."/>
            <person name="Schaack S."/>
            <person name="Shirato S."/>
            <person name="Slamovits C.H."/>
            <person name="Spencer D.F."/>
            <person name="Suzuki S."/>
            <person name="Worden A.Z."/>
            <person name="Zauner S."/>
            <person name="Barry K."/>
            <person name="Bell C."/>
            <person name="Bharti A.K."/>
            <person name="Crow J.A."/>
            <person name="Grimwood J."/>
            <person name="Kramer R."/>
            <person name="Lindquist E."/>
            <person name="Lucas S."/>
            <person name="Salamov A."/>
            <person name="McFadden G.I."/>
            <person name="Lane C.E."/>
            <person name="Keeling P.J."/>
            <person name="Gray M.W."/>
            <person name="Grigoriev I.V."/>
            <person name="Archibald J.M."/>
        </authorList>
    </citation>
    <scope>NUCLEOTIDE SEQUENCE</scope>
    <source>
        <strain evidence="5 7">CCMP2712</strain>
    </source>
</reference>
<reference evidence="6" key="3">
    <citation type="submission" date="2015-06" db="UniProtKB">
        <authorList>
            <consortium name="EnsemblProtists"/>
        </authorList>
    </citation>
    <scope>IDENTIFICATION</scope>
</reference>
<feature type="region of interest" description="Disordered" evidence="3">
    <location>
        <begin position="153"/>
        <end position="178"/>
    </location>
</feature>
<feature type="compositionally biased region" description="Polar residues" evidence="3">
    <location>
        <begin position="264"/>
        <end position="279"/>
    </location>
</feature>
<keyword evidence="7" id="KW-1185">Reference proteome</keyword>
<dbReference type="OrthoDB" id="6572480at2759"/>
<dbReference type="Proteomes" id="UP000011087">
    <property type="component" value="Unassembled WGS sequence"/>
</dbReference>
<feature type="compositionally biased region" description="Polar residues" evidence="3">
    <location>
        <begin position="722"/>
        <end position="733"/>
    </location>
</feature>
<evidence type="ECO:0000313" key="6">
    <source>
        <dbReference type="EnsemblProtists" id="EKX48375"/>
    </source>
</evidence>